<comment type="caution">
    <text evidence="2">The sequence shown here is derived from an EMBL/GenBank/DDBJ whole genome shotgun (WGS) entry which is preliminary data.</text>
</comment>
<dbReference type="AlphaFoldDB" id="A0A2T6ZA16"/>
<dbReference type="Proteomes" id="UP000244722">
    <property type="component" value="Unassembled WGS sequence"/>
</dbReference>
<proteinExistence type="predicted"/>
<dbReference type="EMBL" id="NESQ01000607">
    <property type="protein sequence ID" value="PUU72264.1"/>
    <property type="molecule type" value="Genomic_DNA"/>
</dbReference>
<gene>
    <name evidence="2" type="ORF">B9Z19DRAFT_1097650</name>
</gene>
<dbReference type="Gene3D" id="3.80.10.10">
    <property type="entry name" value="Ribonuclease Inhibitor"/>
    <property type="match status" value="1"/>
</dbReference>
<accession>A0A2T6ZA16</accession>
<name>A0A2T6ZA16_TUBBO</name>
<dbReference type="OrthoDB" id="408631at2759"/>
<dbReference type="InterPro" id="IPR001810">
    <property type="entry name" value="F-box_dom"/>
</dbReference>
<protein>
    <recommendedName>
        <fullName evidence="1">F-box domain-containing protein</fullName>
    </recommendedName>
</protein>
<evidence type="ECO:0000313" key="2">
    <source>
        <dbReference type="EMBL" id="PUU72264.1"/>
    </source>
</evidence>
<dbReference type="STRING" id="42251.A0A2T6ZA16"/>
<sequence>MEEPPPSYSAAIAKDPLPLIAPYIEKRDLYNVSLVCRSWHREFSEYLWQQPEVFWNLGDRSALTHFTLYLTTILQSPSPRATTHLSLRTVTPTLYTTFPKHWLQTLLQRLPHLRSLDLSSWPLLDHAACCAVSHPSNLRSLTAKWCANVTVGGLVNLLGHLPCLEEVDFSGTKAAGATAVVTAMAVLPLVKVFVRNVGITDAALEVLAKGLGLRIREVDISCDGVNTGRVGDGGVEALLGYCFAPPVYDTTVTATATSTAVAATGLTKVGISGNKISSRSAQMLLRTTRLASLDIGPLESIDGIMATVRIYAVWSLDYLRIDWRVVLDPAFVSVRRLVLVNVPEFASPRAARAIAGVVGTERLQVLELEMEVSDGSGDFSFFEEEAGGRDREEKGDVDVISLVAKRKREIRWRGRVRVIKDLASGEMWGVVREGV</sequence>
<dbReference type="Pfam" id="PF12937">
    <property type="entry name" value="F-box-like"/>
    <property type="match status" value="1"/>
</dbReference>
<evidence type="ECO:0000313" key="3">
    <source>
        <dbReference type="Proteomes" id="UP000244722"/>
    </source>
</evidence>
<dbReference type="InterPro" id="IPR032675">
    <property type="entry name" value="LRR_dom_sf"/>
</dbReference>
<dbReference type="SUPFAM" id="SSF52047">
    <property type="entry name" value="RNI-like"/>
    <property type="match status" value="1"/>
</dbReference>
<reference evidence="2 3" key="1">
    <citation type="submission" date="2017-04" db="EMBL/GenBank/DDBJ databases">
        <title>Draft genome sequence of Tuber borchii Vittad., a whitish edible truffle.</title>
        <authorList>
            <consortium name="DOE Joint Genome Institute"/>
            <person name="Murat C."/>
            <person name="Kuo A."/>
            <person name="Barry K.W."/>
            <person name="Clum A."/>
            <person name="Dockter R.B."/>
            <person name="Fauchery L."/>
            <person name="Iotti M."/>
            <person name="Kohler A."/>
            <person name="Labutti K."/>
            <person name="Lindquist E.A."/>
            <person name="Lipzen A."/>
            <person name="Ohm R.A."/>
            <person name="Wang M."/>
            <person name="Grigoriev I.V."/>
            <person name="Zambonelli A."/>
            <person name="Martin F.M."/>
        </authorList>
    </citation>
    <scope>NUCLEOTIDE SEQUENCE [LARGE SCALE GENOMIC DNA]</scope>
    <source>
        <strain evidence="2 3">Tbo3840</strain>
    </source>
</reference>
<feature type="domain" description="F-box" evidence="1">
    <location>
        <begin position="20"/>
        <end position="50"/>
    </location>
</feature>
<evidence type="ECO:0000259" key="1">
    <source>
        <dbReference type="Pfam" id="PF12937"/>
    </source>
</evidence>
<organism evidence="2 3">
    <name type="scientific">Tuber borchii</name>
    <name type="common">White truffle</name>
    <dbReference type="NCBI Taxonomy" id="42251"/>
    <lineage>
        <taxon>Eukaryota</taxon>
        <taxon>Fungi</taxon>
        <taxon>Dikarya</taxon>
        <taxon>Ascomycota</taxon>
        <taxon>Pezizomycotina</taxon>
        <taxon>Pezizomycetes</taxon>
        <taxon>Pezizales</taxon>
        <taxon>Tuberaceae</taxon>
        <taxon>Tuber</taxon>
    </lineage>
</organism>
<keyword evidence="3" id="KW-1185">Reference proteome</keyword>